<dbReference type="InterPro" id="IPR040256">
    <property type="entry name" value="At4g02000-like"/>
</dbReference>
<dbReference type="AlphaFoldDB" id="A0A6A3CYB9"/>
<evidence type="ECO:0000313" key="2">
    <source>
        <dbReference type="EMBL" id="KAE8732262.1"/>
    </source>
</evidence>
<comment type="caution">
    <text evidence="2">The sequence shown here is derived from an EMBL/GenBank/DDBJ whole genome shotgun (WGS) entry which is preliminary data.</text>
</comment>
<dbReference type="PANTHER" id="PTHR31286">
    <property type="entry name" value="GLYCINE-RICH CELL WALL STRUCTURAL PROTEIN 1.8-LIKE"/>
    <property type="match status" value="1"/>
</dbReference>
<keyword evidence="3" id="KW-1185">Reference proteome</keyword>
<reference evidence="2" key="1">
    <citation type="submission" date="2019-09" db="EMBL/GenBank/DDBJ databases">
        <title>Draft genome information of white flower Hibiscus syriacus.</title>
        <authorList>
            <person name="Kim Y.-M."/>
        </authorList>
    </citation>
    <scope>NUCLEOTIDE SEQUENCE [LARGE SCALE GENOMIC DNA]</scope>
    <source>
        <strain evidence="2">YM2019G1</strain>
    </source>
</reference>
<accession>A0A6A3CYB9</accession>
<dbReference type="PANTHER" id="PTHR31286:SF99">
    <property type="entry name" value="DUF4283 DOMAIN-CONTAINING PROTEIN"/>
    <property type="match status" value="1"/>
</dbReference>
<organism evidence="2 3">
    <name type="scientific">Hibiscus syriacus</name>
    <name type="common">Rose of Sharon</name>
    <dbReference type="NCBI Taxonomy" id="106335"/>
    <lineage>
        <taxon>Eukaryota</taxon>
        <taxon>Viridiplantae</taxon>
        <taxon>Streptophyta</taxon>
        <taxon>Embryophyta</taxon>
        <taxon>Tracheophyta</taxon>
        <taxon>Spermatophyta</taxon>
        <taxon>Magnoliopsida</taxon>
        <taxon>eudicotyledons</taxon>
        <taxon>Gunneridae</taxon>
        <taxon>Pentapetalae</taxon>
        <taxon>rosids</taxon>
        <taxon>malvids</taxon>
        <taxon>Malvales</taxon>
        <taxon>Malvaceae</taxon>
        <taxon>Malvoideae</taxon>
        <taxon>Hibiscus</taxon>
    </lineage>
</organism>
<dbReference type="EMBL" id="VEPZ02000167">
    <property type="protein sequence ID" value="KAE8732262.1"/>
    <property type="molecule type" value="Genomic_DNA"/>
</dbReference>
<sequence>MKKKGRNDGETISKTSMMVVGTVSEITDEKESKGGGEATPEGDVIVDTSREIPSVEFFEKVHEHIDHNMRRSIIIAITTKSCSKEKKIMFMSLQIVCGRFMAVTSQCNHGAGPFQHLKKFPSQAIVWVHSPKLPYRYYSKSLFRYIAEVISKVVKIDYKTFVGDHGMFARLAVMVNLSKPLVSSIRIDGFVRQLEYEGLQHICYKCGTYWHALETCDPPPSSPHADATNKEKVQSNQSEGANTAFIYGSWMVVVSSRFHVLETVDDTNNGVAEIISTPVVSVSLNEQASNKEQISKQVINHTGESSMQLGCLVVTLIPPFDVKKARVVQLVEMASASCFHILFLKWSLRKLNLSEQCLLGIVASYGNGWIDVLLNDCWANLFPLSIVTYLDQVGSDYCMLFFHTPSLIGRAADRPFQFLATWQEHPGFPKFVERS</sequence>
<evidence type="ECO:0000256" key="1">
    <source>
        <dbReference type="SAM" id="MobiDB-lite"/>
    </source>
</evidence>
<feature type="compositionally biased region" description="Basic and acidic residues" evidence="1">
    <location>
        <begin position="1"/>
        <end position="11"/>
    </location>
</feature>
<protein>
    <submittedName>
        <fullName evidence="2">Uncharacterized protein</fullName>
    </submittedName>
</protein>
<gene>
    <name evidence="2" type="ORF">F3Y22_tig00002237pilonHSYRG01194</name>
</gene>
<evidence type="ECO:0000313" key="3">
    <source>
        <dbReference type="Proteomes" id="UP000436088"/>
    </source>
</evidence>
<name>A0A6A3CYB9_HIBSY</name>
<proteinExistence type="predicted"/>
<dbReference type="Proteomes" id="UP000436088">
    <property type="component" value="Unassembled WGS sequence"/>
</dbReference>
<feature type="region of interest" description="Disordered" evidence="1">
    <location>
        <begin position="1"/>
        <end position="42"/>
    </location>
</feature>